<dbReference type="Proteomes" id="UP000002700">
    <property type="component" value="Chromosome I"/>
</dbReference>
<dbReference type="Pfam" id="PF20441">
    <property type="entry name" value="TerL_nuclease"/>
    <property type="match status" value="1"/>
</dbReference>
<organism evidence="3 4">
    <name type="scientific">Burkholderia pseudomallei (strain 1710b)</name>
    <dbReference type="NCBI Taxonomy" id="320372"/>
    <lineage>
        <taxon>Bacteria</taxon>
        <taxon>Pseudomonadati</taxon>
        <taxon>Pseudomonadota</taxon>
        <taxon>Betaproteobacteria</taxon>
        <taxon>Burkholderiales</taxon>
        <taxon>Burkholderiaceae</taxon>
        <taxon>Burkholderia</taxon>
        <taxon>pseudomallei group</taxon>
    </lineage>
</organism>
<dbReference type="GO" id="GO:0004519">
    <property type="term" value="F:endonuclease activity"/>
    <property type="evidence" value="ECO:0007669"/>
    <property type="project" value="InterPro"/>
</dbReference>
<feature type="domain" description="Terminase large subunit-like ATPase" evidence="1">
    <location>
        <begin position="88"/>
        <end position="258"/>
    </location>
</feature>
<dbReference type="AlphaFoldDB" id="Q3JTM1"/>
<reference evidence="3 4" key="1">
    <citation type="submission" date="2005-09" db="EMBL/GenBank/DDBJ databases">
        <authorList>
            <person name="Woods D.E."/>
            <person name="Nierman W.C."/>
        </authorList>
    </citation>
    <scope>NUCLEOTIDE SEQUENCE [LARGE SCALE GENOMIC DNA]</scope>
    <source>
        <strain evidence="3 4">1710b</strain>
    </source>
</reference>
<dbReference type="EMBL" id="CP000124">
    <property type="protein sequence ID" value="ABA50577.1"/>
    <property type="molecule type" value="Genomic_DNA"/>
</dbReference>
<feature type="domain" description="Terminase large subunit-like endonuclease" evidence="2">
    <location>
        <begin position="268"/>
        <end position="556"/>
    </location>
</feature>
<evidence type="ECO:0000259" key="2">
    <source>
        <dbReference type="Pfam" id="PF20441"/>
    </source>
</evidence>
<evidence type="ECO:0000313" key="3">
    <source>
        <dbReference type="EMBL" id="ABA50577.1"/>
    </source>
</evidence>
<proteinExistence type="predicted"/>
<name>Q3JTM1_BURP1</name>
<dbReference type="InterPro" id="IPR027417">
    <property type="entry name" value="P-loop_NTPase"/>
</dbReference>
<dbReference type="EnsemblBacteria" id="ABA50577">
    <property type="protein sequence ID" value="ABA50577"/>
    <property type="gene ID" value="BURPS1710b_1679"/>
</dbReference>
<dbReference type="HOGENOM" id="CLU_026632_6_2_4"/>
<protein>
    <submittedName>
        <fullName evidence="3">Phage terminase, large subunit, putative</fullName>
    </submittedName>
</protein>
<dbReference type="Gene3D" id="3.40.50.300">
    <property type="entry name" value="P-loop containing nucleotide triphosphate hydrolases"/>
    <property type="match status" value="1"/>
</dbReference>
<sequence>MEDMATNFPRVEQGLKFARDVVRGKRPACRYVQLACKRHLDDLAASRKKDFRWKFDPEAAERKLALIELLPHTKGEWAFRKQLVTLEPWQKFGLMATFGWLNKRTGKRRFRESYWEVPRKNGKSVIAAGVGIGMFVLDDEFGAEVYAGATTEKQAWEVFRPARLMVKRSPELIVAADIEVNASNMNKPEDGSRFEPLIGNPGDGASPSCSIVDEYHEHDSAALYETMLTGMGARRQPLMFIITTAGANIEGPCFDKRRQVIEMLEGTVPDDELFGWIWTIDEGDDWTDPRVLAKANPNIGISVYQDYLESQQQRAIKSARFTNTFKTKHLNVWTSAKAGYFNLEDWKSCEDRSLTLEQFEGQDCVLALDMARKLDLNSMARLFWHDIDGRRHYFCVAPRFWVPEETVRNTENRRMAERYQAWVNQGCLLETDGAEIDYRDILEEAKDANRLCPVQCTPLDPHGATNLSHQLEDEGLTPVTIVQNYTNMSDPMKELEAAITAGRFHHDGNPIMTWCVSNVIGKNLPGNDDVVRPIKQGNDNKIDGAVALIMAIGRAMLENHAGSIDEFFSSPIIV</sequence>
<evidence type="ECO:0000313" key="4">
    <source>
        <dbReference type="Proteomes" id="UP000002700"/>
    </source>
</evidence>
<dbReference type="Pfam" id="PF03354">
    <property type="entry name" value="TerL_ATPase"/>
    <property type="match status" value="1"/>
</dbReference>
<dbReference type="PANTHER" id="PTHR41287">
    <property type="match status" value="1"/>
</dbReference>
<dbReference type="InterPro" id="IPR046461">
    <property type="entry name" value="TerL_ATPase"/>
</dbReference>
<accession>Q3JTM1</accession>
<dbReference type="KEGG" id="bpm:BURPS1710b_1679"/>
<gene>
    <name evidence="3" type="ordered locus">BURPS1710b_1679</name>
</gene>
<dbReference type="PANTHER" id="PTHR41287:SF1">
    <property type="entry name" value="PROTEIN YMFN"/>
    <property type="match status" value="1"/>
</dbReference>
<dbReference type="InterPro" id="IPR005021">
    <property type="entry name" value="Terminase_largesu-like"/>
</dbReference>
<evidence type="ECO:0000259" key="1">
    <source>
        <dbReference type="Pfam" id="PF03354"/>
    </source>
</evidence>
<dbReference type="InterPro" id="IPR046462">
    <property type="entry name" value="TerL_nuclease"/>
</dbReference>